<dbReference type="Proteomes" id="UP000013968">
    <property type="component" value="Plasmid pXL100"/>
</dbReference>
<keyword evidence="1" id="KW-0614">Plasmid</keyword>
<sequence length="91" mass="9897">MSGLIELQELAVARPGSTAPVEEHAAWYRAKARVLSEEARFEKASGHDEAAARLRSLALDAHHHAERLVLEAEAARAIPSARTTTETTEVI</sequence>
<keyword evidence="2" id="KW-1185">Reference proteome</keyword>
<dbReference type="HOGENOM" id="CLU_2420541_0_0_11"/>
<proteinExistence type="predicted"/>
<evidence type="ECO:0000313" key="1">
    <source>
        <dbReference type="EMBL" id="AHJ58545.1"/>
    </source>
</evidence>
<dbReference type="AlphaFoldDB" id="W6HWE0"/>
<reference evidence="1 2" key="1">
    <citation type="journal article" date="2014" name="BMC Genomics">
        <title>Complete genome sequence and comparative genomic analyses of the vancomycin-producing Amycolatopsis orientalis.</title>
        <authorList>
            <person name="Xu L."/>
            <person name="Huang H."/>
            <person name="Wei W."/>
            <person name="Zhong Y."/>
            <person name="Tang B."/>
            <person name="Yuan H."/>
            <person name="Zhu L."/>
            <person name="Huang W."/>
            <person name="Ge M."/>
            <person name="Yang S."/>
            <person name="Zheng H."/>
            <person name="Jiang W."/>
            <person name="Chen D."/>
            <person name="Zhao G.P."/>
            <person name="Zhao W."/>
        </authorList>
    </citation>
    <scope>NUCLEOTIDE SEQUENCE [LARGE SCALE GENOMIC DNA]</scope>
    <source>
        <strain evidence="1 2">HCCB10007</strain>
        <plasmid evidence="1 2">pXL100</plasmid>
    </source>
</reference>
<name>W6HWE0_9PSEU</name>
<evidence type="ECO:0000313" key="2">
    <source>
        <dbReference type="Proteomes" id="UP000013968"/>
    </source>
</evidence>
<accession>W6HWE0</accession>
<dbReference type="KEGG" id="aoi:AORI_P030"/>
<organism evidence="1 2">
    <name type="scientific">Amycolatopsis keratiniphila</name>
    <dbReference type="NCBI Taxonomy" id="129921"/>
    <lineage>
        <taxon>Bacteria</taxon>
        <taxon>Bacillati</taxon>
        <taxon>Actinomycetota</taxon>
        <taxon>Actinomycetes</taxon>
        <taxon>Pseudonocardiales</taxon>
        <taxon>Pseudonocardiaceae</taxon>
        <taxon>Amycolatopsis</taxon>
        <taxon>Amycolatopsis japonica group</taxon>
    </lineage>
</organism>
<dbReference type="RefSeq" id="WP_024264323.1">
    <property type="nucleotide sequence ID" value="NC_023497.1"/>
</dbReference>
<geneLocation type="plasmid" evidence="1 2">
    <name>pXL100</name>
</geneLocation>
<dbReference type="EMBL" id="CP003411">
    <property type="protein sequence ID" value="AHJ58545.1"/>
    <property type="molecule type" value="Genomic_DNA"/>
</dbReference>
<gene>
    <name evidence="1" type="ORF">AORI_P030</name>
</gene>
<protein>
    <submittedName>
        <fullName evidence="1">Uncharacterized protein</fullName>
    </submittedName>
</protein>